<dbReference type="AlphaFoldDB" id="A0AA35YCS8"/>
<evidence type="ECO:0000256" key="1">
    <source>
        <dbReference type="PROSITE-ProRule" id="PRU00023"/>
    </source>
</evidence>
<keyword evidence="2" id="KW-1133">Transmembrane helix</keyword>
<keyword evidence="1" id="KW-0040">ANK repeat</keyword>
<dbReference type="Proteomes" id="UP001177003">
    <property type="component" value="Chromosome 1"/>
</dbReference>
<name>A0AA35YCS8_LACSI</name>
<dbReference type="EMBL" id="OX465077">
    <property type="protein sequence ID" value="CAI9268381.1"/>
    <property type="molecule type" value="Genomic_DNA"/>
</dbReference>
<dbReference type="PANTHER" id="PTHR24177">
    <property type="entry name" value="CASKIN"/>
    <property type="match status" value="1"/>
</dbReference>
<dbReference type="SMART" id="SM00248">
    <property type="entry name" value="ANK"/>
    <property type="match status" value="4"/>
</dbReference>
<feature type="transmembrane region" description="Helical" evidence="2">
    <location>
        <begin position="523"/>
        <end position="547"/>
    </location>
</feature>
<keyword evidence="2" id="KW-0812">Transmembrane</keyword>
<reference evidence="4" key="1">
    <citation type="submission" date="2023-04" db="EMBL/GenBank/DDBJ databases">
        <authorList>
            <person name="Vijverberg K."/>
            <person name="Xiong W."/>
            <person name="Schranz E."/>
        </authorList>
    </citation>
    <scope>NUCLEOTIDE SEQUENCE</scope>
</reference>
<dbReference type="InterPro" id="IPR036770">
    <property type="entry name" value="Ankyrin_rpt-contain_sf"/>
</dbReference>
<evidence type="ECO:0000256" key="2">
    <source>
        <dbReference type="SAM" id="Phobius"/>
    </source>
</evidence>
<evidence type="ECO:0000313" key="4">
    <source>
        <dbReference type="EMBL" id="CAI9268381.1"/>
    </source>
</evidence>
<dbReference type="InterPro" id="IPR002110">
    <property type="entry name" value="Ankyrin_rpt"/>
</dbReference>
<dbReference type="InterPro" id="IPR026961">
    <property type="entry name" value="PGG_dom"/>
</dbReference>
<dbReference type="Pfam" id="PF12796">
    <property type="entry name" value="Ank_2"/>
    <property type="match status" value="1"/>
</dbReference>
<evidence type="ECO:0000313" key="5">
    <source>
        <dbReference type="Proteomes" id="UP001177003"/>
    </source>
</evidence>
<feature type="repeat" description="ANK" evidence="1">
    <location>
        <begin position="112"/>
        <end position="144"/>
    </location>
</feature>
<dbReference type="PANTHER" id="PTHR24177:SF301">
    <property type="entry name" value="ANKYRIN REPEAT-CONTAINING DOMAIN, PGG DOMAIN PROTEIN-RELATED"/>
    <property type="match status" value="1"/>
</dbReference>
<sequence>MGEPNDIDQFHPISLSPSIYNLPVQDLLDDNKRRDFINICVPLSKASMKGDWKTAKSILNCQEHLVRYSITENCETAVHIAAAAQRNTKSINFVQHLVGKMEKADLQLQNRQGNTALCLAAAAGNVEIAKIMVKSNKDLPTIANGEAMRPLFIVVLFRHHEMVNYLYHQSQRMGAPDWTPKDRKWVFLRCIELDLWDFALKILKDYPLLAQCGSALGALARKPSAFNESKQHCIWRIINPIICLKREHVETDSKAMQILRKIWTRIEEKPKAEIDKILRGPKVLKDGIQTYPSRILFVAAEMGNTKFLVELISRYPDLMWKKNENNQSIFHVAVSHRHEDIYNLLYEIGSMKALIISLADKDGNNMLHLVGKKAEKRRDQDVSGVVFQMQLDLIWFKEVESMIPPLYKEQKNTSGLTPYELFTLNHTTSVIDGEKWMKGTASKCTLVATLIATIVFAVAYTIPGGYDQNDGFPMFLHNGPFLLFVVLDAISFILSSISILVFLSILTCRYTQEDFRNSLPEKLLVGLSMLFLSIVTMMISFSVSFFVLYRHRFITLAIFVSLVAIIPIVSYAYLQYPLLKDAFRSTYGSKFLFRPKEQMLYYHNPRF</sequence>
<dbReference type="PROSITE" id="PS50088">
    <property type="entry name" value="ANK_REPEAT"/>
    <property type="match status" value="1"/>
</dbReference>
<dbReference type="Gene3D" id="1.25.40.20">
    <property type="entry name" value="Ankyrin repeat-containing domain"/>
    <property type="match status" value="2"/>
</dbReference>
<dbReference type="Pfam" id="PF13962">
    <property type="entry name" value="PGG"/>
    <property type="match status" value="1"/>
</dbReference>
<dbReference type="SUPFAM" id="SSF48403">
    <property type="entry name" value="Ankyrin repeat"/>
    <property type="match status" value="1"/>
</dbReference>
<feature type="domain" description="PGG" evidence="3">
    <location>
        <begin position="434"/>
        <end position="547"/>
    </location>
</feature>
<keyword evidence="5" id="KW-1185">Reference proteome</keyword>
<keyword evidence="2" id="KW-0472">Membrane</keyword>
<feature type="transmembrane region" description="Helical" evidence="2">
    <location>
        <begin position="444"/>
        <end position="462"/>
    </location>
</feature>
<dbReference type="PROSITE" id="PS50297">
    <property type="entry name" value="ANK_REP_REGION"/>
    <property type="match status" value="1"/>
</dbReference>
<proteinExistence type="predicted"/>
<protein>
    <recommendedName>
        <fullName evidence="3">PGG domain-containing protein</fullName>
    </recommendedName>
</protein>
<evidence type="ECO:0000259" key="3">
    <source>
        <dbReference type="Pfam" id="PF13962"/>
    </source>
</evidence>
<organism evidence="4 5">
    <name type="scientific">Lactuca saligna</name>
    <name type="common">Willowleaf lettuce</name>
    <dbReference type="NCBI Taxonomy" id="75948"/>
    <lineage>
        <taxon>Eukaryota</taxon>
        <taxon>Viridiplantae</taxon>
        <taxon>Streptophyta</taxon>
        <taxon>Embryophyta</taxon>
        <taxon>Tracheophyta</taxon>
        <taxon>Spermatophyta</taxon>
        <taxon>Magnoliopsida</taxon>
        <taxon>eudicotyledons</taxon>
        <taxon>Gunneridae</taxon>
        <taxon>Pentapetalae</taxon>
        <taxon>asterids</taxon>
        <taxon>campanulids</taxon>
        <taxon>Asterales</taxon>
        <taxon>Asteraceae</taxon>
        <taxon>Cichorioideae</taxon>
        <taxon>Cichorieae</taxon>
        <taxon>Lactucinae</taxon>
        <taxon>Lactuca</taxon>
    </lineage>
</organism>
<accession>A0AA35YCS8</accession>
<gene>
    <name evidence="4" type="ORF">LSALG_LOCUS8814</name>
</gene>
<dbReference type="GO" id="GO:0016020">
    <property type="term" value="C:membrane"/>
    <property type="evidence" value="ECO:0007669"/>
    <property type="project" value="TreeGrafter"/>
</dbReference>
<feature type="transmembrane region" description="Helical" evidence="2">
    <location>
        <begin position="553"/>
        <end position="574"/>
    </location>
</feature>
<feature type="transmembrane region" description="Helical" evidence="2">
    <location>
        <begin position="482"/>
        <end position="503"/>
    </location>
</feature>